<keyword evidence="1" id="KW-0812">Transmembrane</keyword>
<protein>
    <recommendedName>
        <fullName evidence="2">Schlafen AlbA-2 domain-containing protein</fullName>
    </recommendedName>
</protein>
<dbReference type="InterPro" id="IPR007421">
    <property type="entry name" value="Schlafen_AlbA_2_dom"/>
</dbReference>
<reference evidence="3" key="1">
    <citation type="submission" date="2018-06" db="EMBL/GenBank/DDBJ databases">
        <authorList>
            <person name="Zhirakovskaya E."/>
        </authorList>
    </citation>
    <scope>NUCLEOTIDE SEQUENCE</scope>
</reference>
<dbReference type="PANTHER" id="PTHR30595:SF6">
    <property type="entry name" value="SCHLAFEN ALBA-2 DOMAIN-CONTAINING PROTEIN"/>
    <property type="match status" value="1"/>
</dbReference>
<name>A0A3B1CDH7_9ZZZZ</name>
<accession>A0A3B1CDH7</accession>
<dbReference type="Pfam" id="PF04326">
    <property type="entry name" value="SLFN_AlbA_2"/>
    <property type="match status" value="1"/>
</dbReference>
<evidence type="ECO:0000256" key="1">
    <source>
        <dbReference type="SAM" id="Phobius"/>
    </source>
</evidence>
<dbReference type="PANTHER" id="PTHR30595">
    <property type="entry name" value="GLPR-RELATED TRANSCRIPTIONAL REPRESSOR"/>
    <property type="match status" value="1"/>
</dbReference>
<keyword evidence="1" id="KW-0472">Membrane</keyword>
<keyword evidence="1" id="KW-1133">Transmembrane helix</keyword>
<feature type="transmembrane region" description="Helical" evidence="1">
    <location>
        <begin position="318"/>
        <end position="344"/>
    </location>
</feature>
<feature type="transmembrane region" description="Helical" evidence="1">
    <location>
        <begin position="12"/>
        <end position="32"/>
    </location>
</feature>
<sequence>MPLKKFSFSKHSIAYLLTVVVILFLIGSIFFFDSQTIFTEQLIFSTVHEIEKELNGYLNPISKSLQKIREDGINDKININSEPSLNKYFIPLLKASKNISSIKYFDNSGHQYLLYKENKTFVSTFRIEKTFNNEVVWKRWKDVNKQISEWKQNIEKDPIRQNWANYFKSQTKSDSIFWLKGRGFVDVSSEEITAISFGKINQTDTIFGCGIGVKINNMISSLPELNLYSNPKIFLINSRNHIIPISMDYNKKNEDLAADKLSDPLVVSFLSTWKDLGSDSTSFTLDYNNDIWWGQVIPFEISKSNLKLAVAVSESQLIFAYLFNTYVITAILIIILIIITIVFFRRRAKKIKPGEKLTESELKQLLEEGESKFFELKSSLRWDYREEKVNKKLEEVIIKSISAFNNSEGGYLVIGIDDDKNILGLNNDYASLKKNDADYFELHLRNLIGSAFTVRYSARKININFITIDNKEICVIKIEKGEYPLFLKTTDKNGKQIEKFYVRSGNSSQEIGSLTEINDYIKVRFNSENN</sequence>
<dbReference type="Gene3D" id="3.30.950.30">
    <property type="entry name" value="Schlafen, AAA domain"/>
    <property type="match status" value="1"/>
</dbReference>
<organism evidence="3">
    <name type="scientific">hydrothermal vent metagenome</name>
    <dbReference type="NCBI Taxonomy" id="652676"/>
    <lineage>
        <taxon>unclassified sequences</taxon>
        <taxon>metagenomes</taxon>
        <taxon>ecological metagenomes</taxon>
    </lineage>
</organism>
<dbReference type="InterPro" id="IPR038461">
    <property type="entry name" value="Schlafen_AlbA_2_dom_sf"/>
</dbReference>
<proteinExistence type="predicted"/>
<evidence type="ECO:0000313" key="3">
    <source>
        <dbReference type="EMBL" id="VAX21968.1"/>
    </source>
</evidence>
<dbReference type="EMBL" id="UOGD01000210">
    <property type="protein sequence ID" value="VAX21968.1"/>
    <property type="molecule type" value="Genomic_DNA"/>
</dbReference>
<gene>
    <name evidence="3" type="ORF">MNBD_IGNAVI01-385</name>
</gene>
<feature type="domain" description="Schlafen AlbA-2" evidence="2">
    <location>
        <begin position="370"/>
        <end position="510"/>
    </location>
</feature>
<dbReference type="AlphaFoldDB" id="A0A3B1CDH7"/>
<evidence type="ECO:0000259" key="2">
    <source>
        <dbReference type="Pfam" id="PF04326"/>
    </source>
</evidence>